<sequence length="55" mass="6220">MLHTKALFLVNDHEPQVLEGNFRGEQSVRPNNDIDRAVSQSRDHGSSFAFGLKPR</sequence>
<dbReference type="AlphaFoldDB" id="A0A6J6VHA4"/>
<dbReference type="EMBL" id="CAEZZX010000016">
    <property type="protein sequence ID" value="CAB4770976.1"/>
    <property type="molecule type" value="Genomic_DNA"/>
</dbReference>
<feature type="region of interest" description="Disordered" evidence="1">
    <location>
        <begin position="20"/>
        <end position="55"/>
    </location>
</feature>
<feature type="compositionally biased region" description="Basic and acidic residues" evidence="1">
    <location>
        <begin position="32"/>
        <end position="45"/>
    </location>
</feature>
<accession>A0A6J6VHA4</accession>
<evidence type="ECO:0000256" key="1">
    <source>
        <dbReference type="SAM" id="MobiDB-lite"/>
    </source>
</evidence>
<reference evidence="2" key="1">
    <citation type="submission" date="2020-05" db="EMBL/GenBank/DDBJ databases">
        <authorList>
            <person name="Chiriac C."/>
            <person name="Salcher M."/>
            <person name="Ghai R."/>
            <person name="Kavagutti S V."/>
        </authorList>
    </citation>
    <scope>NUCLEOTIDE SEQUENCE</scope>
</reference>
<proteinExistence type="predicted"/>
<name>A0A6J6VHA4_9ZZZZ</name>
<organism evidence="2">
    <name type="scientific">freshwater metagenome</name>
    <dbReference type="NCBI Taxonomy" id="449393"/>
    <lineage>
        <taxon>unclassified sequences</taxon>
        <taxon>metagenomes</taxon>
        <taxon>ecological metagenomes</taxon>
    </lineage>
</organism>
<protein>
    <submittedName>
        <fullName evidence="2">Unannotated protein</fullName>
    </submittedName>
</protein>
<gene>
    <name evidence="2" type="ORF">UFOPK2938_00156</name>
</gene>
<evidence type="ECO:0000313" key="2">
    <source>
        <dbReference type="EMBL" id="CAB4770976.1"/>
    </source>
</evidence>